<protein>
    <submittedName>
        <fullName evidence="1">DUF945 family protein</fullName>
    </submittedName>
</protein>
<dbReference type="Pfam" id="PF06097">
    <property type="entry name" value="DUF945"/>
    <property type="match status" value="1"/>
</dbReference>
<dbReference type="InterPro" id="IPR010352">
    <property type="entry name" value="DUF945"/>
</dbReference>
<comment type="caution">
    <text evidence="1">The sequence shown here is derived from an EMBL/GenBank/DDBJ whole genome shotgun (WGS) entry which is preliminary data.</text>
</comment>
<gene>
    <name evidence="1" type="ORF">HOP52_18480</name>
</gene>
<reference evidence="1 2" key="1">
    <citation type="submission" date="2020-05" db="EMBL/GenBank/DDBJ databases">
        <title>Comparative genomic analysis of denitrifying bacteria from Halomonas genus.</title>
        <authorList>
            <person name="Wang L."/>
            <person name="Shao Z."/>
        </authorList>
    </citation>
    <scope>NUCLEOTIDE SEQUENCE [LARGE SCALE GENOMIC DNA]</scope>
    <source>
        <strain evidence="1 2">A4</strain>
    </source>
</reference>
<sequence>MRKERLIVPLLAVMVLGWMAGQAASSLLFERELERALDDLEARGDLAVQRQDVSQGWWSSTGRIELQPLFGDAWRLELGYRARHGILSTHLGGEAVLRHGPEGKRLFGDSLDSSAPRWEATYRTLTGTLEAGLRLSPLRITQQERELTFDGGRLTVSGEQGSWQLRAELDDWQLSDGDSRLVVGPSVLNSRYAYTARAHTFTQTDRLSVSSLAWHQPQLRLDARDLALSNRMTLDDQELRLRLDLDLGEVYSADQVLLTGELEAELSRLHADSLRVAMLRLRDLAASGHHDLQWRAALALLEPELLDVLQDSPRLDVMQLELDSPMTGLAARIDGSLFFDGRRLEPLSLVELDDPAMQAQWRRRLDGDFTWYDLPTVAALWLGLPLDTRTLQIDIGRGQVRVNSRPLPPLWR</sequence>
<organism evidence="1 2">
    <name type="scientific">Billgrantia campisalis</name>
    <dbReference type="NCBI Taxonomy" id="74661"/>
    <lineage>
        <taxon>Bacteria</taxon>
        <taxon>Pseudomonadati</taxon>
        <taxon>Pseudomonadota</taxon>
        <taxon>Gammaproteobacteria</taxon>
        <taxon>Oceanospirillales</taxon>
        <taxon>Halomonadaceae</taxon>
        <taxon>Billgrantia</taxon>
    </lineage>
</organism>
<dbReference type="EMBL" id="JABFUC010000021">
    <property type="protein sequence ID" value="MCG6659740.1"/>
    <property type="molecule type" value="Genomic_DNA"/>
</dbReference>
<evidence type="ECO:0000313" key="2">
    <source>
        <dbReference type="Proteomes" id="UP000814385"/>
    </source>
</evidence>
<dbReference type="Proteomes" id="UP000814385">
    <property type="component" value="Unassembled WGS sequence"/>
</dbReference>
<accession>A0ABS9PDA4</accession>
<evidence type="ECO:0000313" key="1">
    <source>
        <dbReference type="EMBL" id="MCG6659740.1"/>
    </source>
</evidence>
<proteinExistence type="predicted"/>
<name>A0ABS9PDA4_9GAMM</name>
<keyword evidence="2" id="KW-1185">Reference proteome</keyword>
<dbReference type="RefSeq" id="WP_238979006.1">
    <property type="nucleotide sequence ID" value="NZ_JABFUC010000021.1"/>
</dbReference>